<feature type="compositionally biased region" description="Low complexity" evidence="1">
    <location>
        <begin position="53"/>
        <end position="71"/>
    </location>
</feature>
<protein>
    <submittedName>
        <fullName evidence="2">Uncharacterized protein</fullName>
    </submittedName>
</protein>
<accession>A0A1E3P4A1</accession>
<evidence type="ECO:0000256" key="1">
    <source>
        <dbReference type="SAM" id="MobiDB-lite"/>
    </source>
</evidence>
<feature type="region of interest" description="Disordered" evidence="1">
    <location>
        <begin position="196"/>
        <end position="216"/>
    </location>
</feature>
<feature type="compositionally biased region" description="Polar residues" evidence="1">
    <location>
        <begin position="19"/>
        <end position="52"/>
    </location>
</feature>
<dbReference type="GeneID" id="30201957"/>
<dbReference type="OrthoDB" id="10513439at2759"/>
<feature type="region of interest" description="Disordered" evidence="1">
    <location>
        <begin position="1"/>
        <end position="73"/>
    </location>
</feature>
<evidence type="ECO:0000313" key="3">
    <source>
        <dbReference type="Proteomes" id="UP000094112"/>
    </source>
</evidence>
<feature type="compositionally biased region" description="Polar residues" evidence="1">
    <location>
        <begin position="200"/>
        <end position="216"/>
    </location>
</feature>
<evidence type="ECO:0000313" key="2">
    <source>
        <dbReference type="EMBL" id="ODQ59722.1"/>
    </source>
</evidence>
<reference evidence="2 3" key="1">
    <citation type="journal article" date="2016" name="Proc. Natl. Acad. Sci. U.S.A.">
        <title>Comparative genomics of biotechnologically important yeasts.</title>
        <authorList>
            <person name="Riley R."/>
            <person name="Haridas S."/>
            <person name="Wolfe K.H."/>
            <person name="Lopes M.R."/>
            <person name="Hittinger C.T."/>
            <person name="Goeker M."/>
            <person name="Salamov A.A."/>
            <person name="Wisecaver J.H."/>
            <person name="Long T.M."/>
            <person name="Calvey C.H."/>
            <person name="Aerts A.L."/>
            <person name="Barry K.W."/>
            <person name="Choi C."/>
            <person name="Clum A."/>
            <person name="Coughlan A.Y."/>
            <person name="Deshpande S."/>
            <person name="Douglass A.P."/>
            <person name="Hanson S.J."/>
            <person name="Klenk H.-P."/>
            <person name="LaButti K.M."/>
            <person name="Lapidus A."/>
            <person name="Lindquist E.A."/>
            <person name="Lipzen A.M."/>
            <person name="Meier-Kolthoff J.P."/>
            <person name="Ohm R.A."/>
            <person name="Otillar R.P."/>
            <person name="Pangilinan J.L."/>
            <person name="Peng Y."/>
            <person name="Rokas A."/>
            <person name="Rosa C.A."/>
            <person name="Scheuner C."/>
            <person name="Sibirny A.A."/>
            <person name="Slot J.C."/>
            <person name="Stielow J.B."/>
            <person name="Sun H."/>
            <person name="Kurtzman C.P."/>
            <person name="Blackwell M."/>
            <person name="Grigoriev I.V."/>
            <person name="Jeffries T.W."/>
        </authorList>
    </citation>
    <scope>NUCLEOTIDE SEQUENCE [LARGE SCALE GENOMIC DNA]</scope>
    <source>
        <strain evidence="3">ATCC 58044 / CBS 1984 / NCYC 433 / NRRL Y-366-8</strain>
    </source>
</reference>
<proteinExistence type="predicted"/>
<dbReference type="AlphaFoldDB" id="A0A1E3P4A1"/>
<gene>
    <name evidence="2" type="ORF">WICANDRAFT_78358</name>
</gene>
<dbReference type="Proteomes" id="UP000094112">
    <property type="component" value="Unassembled WGS sequence"/>
</dbReference>
<dbReference type="EMBL" id="KV454210">
    <property type="protein sequence ID" value="ODQ59722.1"/>
    <property type="molecule type" value="Genomic_DNA"/>
</dbReference>
<organism evidence="2 3">
    <name type="scientific">Wickerhamomyces anomalus (strain ATCC 58044 / CBS 1984 / NCYC 433 / NRRL Y-366-8)</name>
    <name type="common">Yeast</name>
    <name type="synonym">Hansenula anomala</name>
    <dbReference type="NCBI Taxonomy" id="683960"/>
    <lineage>
        <taxon>Eukaryota</taxon>
        <taxon>Fungi</taxon>
        <taxon>Dikarya</taxon>
        <taxon>Ascomycota</taxon>
        <taxon>Saccharomycotina</taxon>
        <taxon>Saccharomycetes</taxon>
        <taxon>Phaffomycetales</taxon>
        <taxon>Wickerhamomycetaceae</taxon>
        <taxon>Wickerhamomyces</taxon>
    </lineage>
</organism>
<sequence length="216" mass="24551">MNQQSQFNRVNGFGGHTNGLLQVNSNKLQKGTGRSQVTRQTQPLSVSQLHNIQQHQQQQQFQGQEGSFGQGRSVKVQPITTEAQFARAKISSKKLFDFEDDLEFYPNPIETTRIRSQPQQANQQSAINSRMVMNGSPISPYNTPTKPVQFNQQQVHRMGYMSPAQVIGSPQQQQPQRVINHNQIFNSPQNMSNARRLDLSNISPMYQNSSSTTRHW</sequence>
<dbReference type="RefSeq" id="XP_019038929.1">
    <property type="nucleotide sequence ID" value="XM_019184711.1"/>
</dbReference>
<keyword evidence="3" id="KW-1185">Reference proteome</keyword>
<name>A0A1E3P4A1_WICAA</name>